<evidence type="ECO:0000256" key="1">
    <source>
        <dbReference type="SAM" id="MobiDB-lite"/>
    </source>
</evidence>
<accession>A0A075AIQ2</accession>
<dbReference type="GeneID" id="20315995"/>
<proteinExistence type="predicted"/>
<evidence type="ECO:0000313" key="3">
    <source>
        <dbReference type="Proteomes" id="UP000054324"/>
    </source>
</evidence>
<feature type="compositionally biased region" description="Polar residues" evidence="1">
    <location>
        <begin position="33"/>
        <end position="42"/>
    </location>
</feature>
<dbReference type="RefSeq" id="XP_009164181.1">
    <property type="nucleotide sequence ID" value="XM_009165917.1"/>
</dbReference>
<feature type="region of interest" description="Disordered" evidence="1">
    <location>
        <begin position="1"/>
        <end position="44"/>
    </location>
</feature>
<name>A0A075AIQ2_OPIVI</name>
<gene>
    <name evidence="2" type="ORF">T265_01807</name>
</gene>
<dbReference type="KEGG" id="ovi:T265_01807"/>
<dbReference type="CTD" id="20315995"/>
<reference evidence="2 3" key="1">
    <citation type="submission" date="2013-11" db="EMBL/GenBank/DDBJ databases">
        <title>Opisthorchis viverrini - life in the bile duct.</title>
        <authorList>
            <person name="Young N.D."/>
            <person name="Nagarajan N."/>
            <person name="Lin S.J."/>
            <person name="Korhonen P.K."/>
            <person name="Jex A.R."/>
            <person name="Hall R.S."/>
            <person name="Safavi-Hemami H."/>
            <person name="Kaewkong W."/>
            <person name="Bertrand D."/>
            <person name="Gao S."/>
            <person name="Seet Q."/>
            <person name="Wongkham S."/>
            <person name="Teh B.T."/>
            <person name="Wongkham C."/>
            <person name="Intapan P.M."/>
            <person name="Maleewong W."/>
            <person name="Yang X."/>
            <person name="Hu M."/>
            <person name="Wang Z."/>
            <person name="Hofmann A."/>
            <person name="Sternberg P.W."/>
            <person name="Tan P."/>
            <person name="Wang J."/>
            <person name="Gasser R.B."/>
        </authorList>
    </citation>
    <scope>NUCLEOTIDE SEQUENCE [LARGE SCALE GENOMIC DNA]</scope>
</reference>
<dbReference type="AlphaFoldDB" id="A0A075AIQ2"/>
<protein>
    <submittedName>
        <fullName evidence="2">Uncharacterized protein</fullName>
    </submittedName>
</protein>
<keyword evidence="3" id="KW-1185">Reference proteome</keyword>
<evidence type="ECO:0000313" key="2">
    <source>
        <dbReference type="EMBL" id="KER32029.1"/>
    </source>
</evidence>
<dbReference type="Proteomes" id="UP000054324">
    <property type="component" value="Unassembled WGS sequence"/>
</dbReference>
<dbReference type="EMBL" id="KL596638">
    <property type="protein sequence ID" value="KER32029.1"/>
    <property type="molecule type" value="Genomic_DNA"/>
</dbReference>
<sequence>MMMRPSNGLSDEKPSQPQKQLPPNRNIKLNGAGINQSTTTPLPSECWVTEDTETYPPATSTTLWVRFLNEAQAEVSQISSTYGHGDTSEKFAQGELSACVDRVRVSDDKPTEELETKTDLHLWDVFFSSSATAMKVEPLG</sequence>
<organism evidence="2 3">
    <name type="scientific">Opisthorchis viverrini</name>
    <name type="common">Southeast Asian liver fluke</name>
    <dbReference type="NCBI Taxonomy" id="6198"/>
    <lineage>
        <taxon>Eukaryota</taxon>
        <taxon>Metazoa</taxon>
        <taxon>Spiralia</taxon>
        <taxon>Lophotrochozoa</taxon>
        <taxon>Platyhelminthes</taxon>
        <taxon>Trematoda</taxon>
        <taxon>Digenea</taxon>
        <taxon>Opisthorchiida</taxon>
        <taxon>Opisthorchiata</taxon>
        <taxon>Opisthorchiidae</taxon>
        <taxon>Opisthorchis</taxon>
    </lineage>
</organism>